<accession>A0AAU9QL85</accession>
<dbReference type="InterPro" id="IPR002789">
    <property type="entry name" value="HerA_central"/>
</dbReference>
<evidence type="ECO:0000259" key="9">
    <source>
        <dbReference type="Pfam" id="PF05872"/>
    </source>
</evidence>
<dbReference type="Gene3D" id="3.40.50.300">
    <property type="entry name" value="P-loop containing nucleotide triphosphate hydrolases"/>
    <property type="match status" value="2"/>
</dbReference>
<reference evidence="10" key="1">
    <citation type="submission" date="2022-01" db="EMBL/GenBank/DDBJ databases">
        <authorList>
            <person name="Lagorce A."/>
        </authorList>
    </citation>
    <scope>NUCLEOTIDE SEQUENCE</scope>
    <source>
        <strain evidence="10">Th15_F1_A12</strain>
    </source>
</reference>
<dbReference type="Proteomes" id="UP001295462">
    <property type="component" value="Unassembled WGS sequence"/>
</dbReference>
<dbReference type="InterPro" id="IPR008571">
    <property type="entry name" value="HerA-like"/>
</dbReference>
<evidence type="ECO:0008006" key="12">
    <source>
        <dbReference type="Google" id="ProtNLM"/>
    </source>
</evidence>
<dbReference type="AlphaFoldDB" id="A0AAU9QL85"/>
<dbReference type="GO" id="GO:0005524">
    <property type="term" value="F:ATP binding"/>
    <property type="evidence" value="ECO:0007669"/>
    <property type="project" value="UniProtKB-KW"/>
</dbReference>
<evidence type="ECO:0000256" key="5">
    <source>
        <dbReference type="ARBA" id="ARBA00023125"/>
    </source>
</evidence>
<protein>
    <recommendedName>
        <fullName evidence="12">AAA+ ATPase domain-containing protein</fullName>
    </recommendedName>
</protein>
<feature type="compositionally biased region" description="Low complexity" evidence="7">
    <location>
        <begin position="565"/>
        <end position="578"/>
    </location>
</feature>
<dbReference type="EMBL" id="CAKMUD010000077">
    <property type="protein sequence ID" value="CAH1591266.1"/>
    <property type="molecule type" value="Genomic_DNA"/>
</dbReference>
<keyword evidence="1" id="KW-0547">Nucleotide-binding</keyword>
<feature type="domain" description="Helicase HerA-like C-terminal" evidence="9">
    <location>
        <begin position="441"/>
        <end position="569"/>
    </location>
</feature>
<evidence type="ECO:0000256" key="2">
    <source>
        <dbReference type="ARBA" id="ARBA00022801"/>
    </source>
</evidence>
<evidence type="ECO:0000313" key="11">
    <source>
        <dbReference type="Proteomes" id="UP001295462"/>
    </source>
</evidence>
<proteinExistence type="predicted"/>
<keyword evidence="2" id="KW-0378">Hydrolase</keyword>
<dbReference type="InterPro" id="IPR033186">
    <property type="entry name" value="HerA_C"/>
</dbReference>
<sequence>MDQIKWFSPYDPTRRIGSVINVSATELIVNLSKAGSGEPSWSFGNRIAAGEVNEFVFIDTGETAILGRLVKVWIEGGERLSVDGLADKPSENHPIGLVQLLVSLNPANGRNYKGIKQHPRLGSQIYSAHPNLVSILAEGKQDDTSDQIHLPLASLPHDVSVTVHVTPEKLFSRHCAILGATGGGKSYSMTNIIEQVINAGGKAIVIDPTGEYESLDCESYYVGNHVNATTDNQLTFPHWQFTDSDIRAFLRPSAQSQTPKLEAAIESQKIVWQFWQQKNHGLDITANCLLNKSGQAKSPYETALLSMNNFIQTAPWLFRNIADQIVNECVWPNGGIASNPNPTIWGGRADNDVGHCLNLIARIKAYANNPNLKWMIDPDEKLKTVPNLIEEFCSPESKKNVLRLDLSEVPFEANSREILVNAIGRKLLSVARKGKISHEAPLLVFIDEAHQFLNKRIGEETNKFELDAFGNIAKEGRKYGLNTIIATQRPRDIPEDVLSQIGTLIVHRLTNQLDQEIVKKAVGAIDQRSASFLPVLGQGEALLLGVDFPFPMTVKMKKPVNVPTSKSASFSKSWSSASTGVVPKQNTVPSYEGNYPE</sequence>
<organism evidence="10 11">
    <name type="scientific">Vibrio jasicida</name>
    <dbReference type="NCBI Taxonomy" id="766224"/>
    <lineage>
        <taxon>Bacteria</taxon>
        <taxon>Pseudomonadati</taxon>
        <taxon>Pseudomonadota</taxon>
        <taxon>Gammaproteobacteria</taxon>
        <taxon>Vibrionales</taxon>
        <taxon>Vibrionaceae</taxon>
        <taxon>Vibrio</taxon>
    </lineage>
</organism>
<keyword evidence="6" id="KW-0413">Isomerase</keyword>
<dbReference type="GO" id="GO:0016787">
    <property type="term" value="F:hydrolase activity"/>
    <property type="evidence" value="ECO:0007669"/>
    <property type="project" value="UniProtKB-KW"/>
</dbReference>
<name>A0AAU9QL85_9VIBR</name>
<evidence type="ECO:0000256" key="7">
    <source>
        <dbReference type="SAM" id="MobiDB-lite"/>
    </source>
</evidence>
<keyword evidence="4" id="KW-0067">ATP-binding</keyword>
<keyword evidence="5" id="KW-0238">DNA-binding</keyword>
<dbReference type="InterPro" id="IPR027417">
    <property type="entry name" value="P-loop_NTPase"/>
</dbReference>
<evidence type="ECO:0000256" key="6">
    <source>
        <dbReference type="ARBA" id="ARBA00023235"/>
    </source>
</evidence>
<evidence type="ECO:0000259" key="8">
    <source>
        <dbReference type="Pfam" id="PF01935"/>
    </source>
</evidence>
<dbReference type="GO" id="GO:0003677">
    <property type="term" value="F:DNA binding"/>
    <property type="evidence" value="ECO:0007669"/>
    <property type="project" value="UniProtKB-KW"/>
</dbReference>
<keyword evidence="3" id="KW-0347">Helicase</keyword>
<comment type="caution">
    <text evidence="10">The sequence shown here is derived from an EMBL/GenBank/DDBJ whole genome shotgun (WGS) entry which is preliminary data.</text>
</comment>
<evidence type="ECO:0000313" key="10">
    <source>
        <dbReference type="EMBL" id="CAH1591266.1"/>
    </source>
</evidence>
<evidence type="ECO:0000256" key="4">
    <source>
        <dbReference type="ARBA" id="ARBA00022840"/>
    </source>
</evidence>
<evidence type="ECO:0000256" key="3">
    <source>
        <dbReference type="ARBA" id="ARBA00022806"/>
    </source>
</evidence>
<feature type="region of interest" description="Disordered" evidence="7">
    <location>
        <begin position="562"/>
        <end position="597"/>
    </location>
</feature>
<evidence type="ECO:0000256" key="1">
    <source>
        <dbReference type="ARBA" id="ARBA00022741"/>
    </source>
</evidence>
<gene>
    <name evidence="10" type="ORF">THF1A12_240006</name>
</gene>
<dbReference type="GO" id="GO:0004386">
    <property type="term" value="F:helicase activity"/>
    <property type="evidence" value="ECO:0007669"/>
    <property type="project" value="UniProtKB-KW"/>
</dbReference>
<dbReference type="SUPFAM" id="SSF52540">
    <property type="entry name" value="P-loop containing nucleoside triphosphate hydrolases"/>
    <property type="match status" value="1"/>
</dbReference>
<dbReference type="CDD" id="cd01127">
    <property type="entry name" value="TrwB_TraG_TraD_VirD4"/>
    <property type="match status" value="1"/>
</dbReference>
<feature type="domain" description="Helicase HerA central" evidence="8">
    <location>
        <begin position="157"/>
        <end position="277"/>
    </location>
</feature>
<dbReference type="RefSeq" id="WP_196389902.1">
    <property type="nucleotide sequence ID" value="NZ_CAKMTZ010000076.1"/>
</dbReference>
<dbReference type="Pfam" id="PF05872">
    <property type="entry name" value="HerA_C"/>
    <property type="match status" value="1"/>
</dbReference>
<dbReference type="PANTHER" id="PTHR42957:SF1">
    <property type="entry name" value="HELICASE MJ1565-RELATED"/>
    <property type="match status" value="1"/>
</dbReference>
<dbReference type="PANTHER" id="PTHR42957">
    <property type="entry name" value="HELICASE MJ1565-RELATED"/>
    <property type="match status" value="1"/>
</dbReference>
<dbReference type="Pfam" id="PF01935">
    <property type="entry name" value="DUF87"/>
    <property type="match status" value="1"/>
</dbReference>